<organism evidence="2 3">
    <name type="scientific">Saccharata proteae CBS 121410</name>
    <dbReference type="NCBI Taxonomy" id="1314787"/>
    <lineage>
        <taxon>Eukaryota</taxon>
        <taxon>Fungi</taxon>
        <taxon>Dikarya</taxon>
        <taxon>Ascomycota</taxon>
        <taxon>Pezizomycotina</taxon>
        <taxon>Dothideomycetes</taxon>
        <taxon>Dothideomycetes incertae sedis</taxon>
        <taxon>Botryosphaeriales</taxon>
        <taxon>Saccharataceae</taxon>
        <taxon>Saccharata</taxon>
    </lineage>
</organism>
<keyword evidence="3" id="KW-1185">Reference proteome</keyword>
<dbReference type="EMBL" id="ML978724">
    <property type="protein sequence ID" value="KAF2086414.1"/>
    <property type="molecule type" value="Genomic_DNA"/>
</dbReference>
<name>A0A9P4LWF5_9PEZI</name>
<accession>A0A9P4LWF5</accession>
<feature type="compositionally biased region" description="Basic and acidic residues" evidence="1">
    <location>
        <begin position="39"/>
        <end position="50"/>
    </location>
</feature>
<evidence type="ECO:0000313" key="3">
    <source>
        <dbReference type="Proteomes" id="UP000799776"/>
    </source>
</evidence>
<gene>
    <name evidence="2" type="ORF">K490DRAFT_66604</name>
</gene>
<sequence>MRANGSENEQTKDIKVHPSKQAVAEVPEADPDQIEELWAEVRRSMSRPEEPGSMSAPSLVPKKRPSAGDASTLPTSGQKSSMSGTSTYTVRNALFRKMVLNSRGIHIDNTNRSRQMIAEDAFRESWSGAKKLSDYPRLAKHLDIWATLPNPNDIKDAYHTMQVRASCERQYASFAEDHLLKAPSFIDRHYEELDQEQGPPCAERILEFALKEVEGTWLVPPRVDESQPALGETEWTANNRADCSYWISLRLKSFEKGIPFSIYSPFNGSSLVCPYLTVEYKNRGVRSDQEKAELQLAIAGSVALYNRFLLFQDASRTRSTVHVRTTKVPESLRHFGLTMCGDKCTFWELYPKTEIKEGILEWRGCTMKRLAFLSTLEKNDVERIGRWINETHHWALTSYFRQCVADIETINGEDIKDNPSGPASDAAAMATEPQDTTGGAERTRGSDVY</sequence>
<dbReference type="OrthoDB" id="5426911at2759"/>
<feature type="region of interest" description="Disordered" evidence="1">
    <location>
        <begin position="1"/>
        <end position="85"/>
    </location>
</feature>
<feature type="compositionally biased region" description="Polar residues" evidence="1">
    <location>
        <begin position="72"/>
        <end position="85"/>
    </location>
</feature>
<feature type="region of interest" description="Disordered" evidence="1">
    <location>
        <begin position="412"/>
        <end position="449"/>
    </location>
</feature>
<protein>
    <submittedName>
        <fullName evidence="2">Uncharacterized protein</fullName>
    </submittedName>
</protein>
<reference evidence="2" key="1">
    <citation type="journal article" date="2020" name="Stud. Mycol.">
        <title>101 Dothideomycetes genomes: a test case for predicting lifestyles and emergence of pathogens.</title>
        <authorList>
            <person name="Haridas S."/>
            <person name="Albert R."/>
            <person name="Binder M."/>
            <person name="Bloem J."/>
            <person name="Labutti K."/>
            <person name="Salamov A."/>
            <person name="Andreopoulos B."/>
            <person name="Baker S."/>
            <person name="Barry K."/>
            <person name="Bills G."/>
            <person name="Bluhm B."/>
            <person name="Cannon C."/>
            <person name="Castanera R."/>
            <person name="Culley D."/>
            <person name="Daum C."/>
            <person name="Ezra D."/>
            <person name="Gonzalez J."/>
            <person name="Henrissat B."/>
            <person name="Kuo A."/>
            <person name="Liang C."/>
            <person name="Lipzen A."/>
            <person name="Lutzoni F."/>
            <person name="Magnuson J."/>
            <person name="Mondo S."/>
            <person name="Nolan M."/>
            <person name="Ohm R."/>
            <person name="Pangilinan J."/>
            <person name="Park H.-J."/>
            <person name="Ramirez L."/>
            <person name="Alfaro M."/>
            <person name="Sun H."/>
            <person name="Tritt A."/>
            <person name="Yoshinaga Y."/>
            <person name="Zwiers L.-H."/>
            <person name="Turgeon B."/>
            <person name="Goodwin S."/>
            <person name="Spatafora J."/>
            <person name="Crous P."/>
            <person name="Grigoriev I."/>
        </authorList>
    </citation>
    <scope>NUCLEOTIDE SEQUENCE</scope>
    <source>
        <strain evidence="2">CBS 121410</strain>
    </source>
</reference>
<dbReference type="AlphaFoldDB" id="A0A9P4LWF5"/>
<comment type="caution">
    <text evidence="2">The sequence shown here is derived from an EMBL/GenBank/DDBJ whole genome shotgun (WGS) entry which is preliminary data.</text>
</comment>
<evidence type="ECO:0000313" key="2">
    <source>
        <dbReference type="EMBL" id="KAF2086414.1"/>
    </source>
</evidence>
<feature type="compositionally biased region" description="Acidic residues" evidence="1">
    <location>
        <begin position="27"/>
        <end position="38"/>
    </location>
</feature>
<evidence type="ECO:0000256" key="1">
    <source>
        <dbReference type="SAM" id="MobiDB-lite"/>
    </source>
</evidence>
<proteinExistence type="predicted"/>
<dbReference type="Proteomes" id="UP000799776">
    <property type="component" value="Unassembled WGS sequence"/>
</dbReference>